<accession>A0A060BMW3</accession>
<protein>
    <submittedName>
        <fullName evidence="1">CAZy families GH13|CBM34 protein</fullName>
    </submittedName>
</protein>
<organism evidence="1">
    <name type="scientific">uncultured Streptococcus sp</name>
    <dbReference type="NCBI Taxonomy" id="83427"/>
    <lineage>
        <taxon>Bacteria</taxon>
        <taxon>Bacillati</taxon>
        <taxon>Bacillota</taxon>
        <taxon>Bacilli</taxon>
        <taxon>Lactobacillales</taxon>
        <taxon>Streptococcaceae</taxon>
        <taxon>Streptococcus</taxon>
        <taxon>environmental samples</taxon>
    </lineage>
</organism>
<dbReference type="AlphaFoldDB" id="A0A060BMW3"/>
<sequence>LAMDGGQDPDCRRCFPWEEVGERTPFNLTLRKLIKLKDLAPVQDGKALIRAEGALLSLARIKDGQEVVLLANMSDRPQAFLSQGQELVVNLANGNSIAPKGFVIFGKKAALLERKGD</sequence>
<evidence type="ECO:0000313" key="1">
    <source>
        <dbReference type="EMBL" id="AIA84239.1"/>
    </source>
</evidence>
<reference evidence="1" key="1">
    <citation type="journal article" date="2013" name="Environ. Microbiol.">
        <title>Seasonally variable intestinal metagenomes of the red palm weevil (Rhynchophorus ferrugineus).</title>
        <authorList>
            <person name="Jia S."/>
            <person name="Zhang X."/>
            <person name="Zhang G."/>
            <person name="Yin A."/>
            <person name="Zhang S."/>
            <person name="Li F."/>
            <person name="Wang L."/>
            <person name="Zhao D."/>
            <person name="Yun Q."/>
            <person name="Tala"/>
            <person name="Wang J."/>
            <person name="Sun G."/>
            <person name="Baabdullah M."/>
            <person name="Yu X."/>
            <person name="Hu S."/>
            <person name="Al-Mssallem I.S."/>
            <person name="Yu J."/>
        </authorList>
    </citation>
    <scope>NUCLEOTIDE SEQUENCE</scope>
</reference>
<feature type="non-terminal residue" evidence="1">
    <location>
        <position position="1"/>
    </location>
</feature>
<proteinExistence type="predicted"/>
<name>A0A060BMW3_9STRE</name>
<dbReference type="EMBL" id="KF116989">
    <property type="protein sequence ID" value="AIA84239.1"/>
    <property type="molecule type" value="Genomic_DNA"/>
</dbReference>